<reference evidence="4" key="1">
    <citation type="journal article" date="2019" name="Int. J. Syst. Evol. Microbiol.">
        <title>The Global Catalogue of Microorganisms (GCM) 10K type strain sequencing project: providing services to taxonomists for standard genome sequencing and annotation.</title>
        <authorList>
            <consortium name="The Broad Institute Genomics Platform"/>
            <consortium name="The Broad Institute Genome Sequencing Center for Infectious Disease"/>
            <person name="Wu L."/>
            <person name="Ma J."/>
        </authorList>
    </citation>
    <scope>NUCLEOTIDE SEQUENCE [LARGE SCALE GENOMIC DNA]</scope>
    <source>
        <strain evidence="4">CGMCC 1.16026</strain>
    </source>
</reference>
<feature type="chain" id="PRO_5045771633" evidence="1">
    <location>
        <begin position="25"/>
        <end position="345"/>
    </location>
</feature>
<dbReference type="PROSITE" id="PS52015">
    <property type="entry name" value="TONB_CTD"/>
    <property type="match status" value="1"/>
</dbReference>
<dbReference type="RefSeq" id="WP_263371973.1">
    <property type="nucleotide sequence ID" value="NZ_JAGSYD010000003.1"/>
</dbReference>
<evidence type="ECO:0000313" key="3">
    <source>
        <dbReference type="EMBL" id="MFC6645614.1"/>
    </source>
</evidence>
<organism evidence="3 4">
    <name type="scientific">Granulicella cerasi</name>
    <dbReference type="NCBI Taxonomy" id="741063"/>
    <lineage>
        <taxon>Bacteria</taxon>
        <taxon>Pseudomonadati</taxon>
        <taxon>Acidobacteriota</taxon>
        <taxon>Terriglobia</taxon>
        <taxon>Terriglobales</taxon>
        <taxon>Acidobacteriaceae</taxon>
        <taxon>Granulicella</taxon>
    </lineage>
</organism>
<keyword evidence="4" id="KW-1185">Reference proteome</keyword>
<dbReference type="SUPFAM" id="SSF74653">
    <property type="entry name" value="TolA/TonB C-terminal domain"/>
    <property type="match status" value="1"/>
</dbReference>
<accession>A0ABW1Z837</accession>
<name>A0ABW1Z837_9BACT</name>
<evidence type="ECO:0000256" key="1">
    <source>
        <dbReference type="SAM" id="SignalP"/>
    </source>
</evidence>
<sequence length="345" mass="37698">MNKLRAVACCVFSCCAFLSTSAFAFESKAEKIAAATERLKAIEVMNSLDGEDMKPWHLKYSYTLHDGAEKSSSGTIEEWWVSRDKWRQVRTEDGKTSVRMRVGGHSYISNDAAPMPAALQTLQDAIVHPVQYASANGQPLEPTQENHKFGSLELSCVMRARHANTEDTVHLGLFPTFCVAADNALRLTSTSGMNIVANLAGKFQGHAVATKLAGTRDGVALFGGTIEELRSKSEDTGDWSTTDLLERDHGLARIGSGVMAGQVISKVQPRYPPNARDHHISGAVVLHAVIGEDGHLRLIEPISFPSAELAFESVHTLSKWVYKPYLLNGVITEVETTVVMNFNLN</sequence>
<comment type="caution">
    <text evidence="3">The sequence shown here is derived from an EMBL/GenBank/DDBJ whole genome shotgun (WGS) entry which is preliminary data.</text>
</comment>
<feature type="signal peptide" evidence="1">
    <location>
        <begin position="1"/>
        <end position="24"/>
    </location>
</feature>
<dbReference type="Gene3D" id="3.30.1150.10">
    <property type="match status" value="1"/>
</dbReference>
<proteinExistence type="predicted"/>
<dbReference type="Pfam" id="PF03544">
    <property type="entry name" value="TonB_C"/>
    <property type="match status" value="1"/>
</dbReference>
<gene>
    <name evidence="3" type="ORF">ACFQBQ_08465</name>
</gene>
<protein>
    <submittedName>
        <fullName evidence="3">Energy transducer TonB</fullName>
    </submittedName>
</protein>
<dbReference type="Proteomes" id="UP001596391">
    <property type="component" value="Unassembled WGS sequence"/>
</dbReference>
<evidence type="ECO:0000259" key="2">
    <source>
        <dbReference type="PROSITE" id="PS52015"/>
    </source>
</evidence>
<evidence type="ECO:0000313" key="4">
    <source>
        <dbReference type="Proteomes" id="UP001596391"/>
    </source>
</evidence>
<dbReference type="EMBL" id="JBHSWI010000001">
    <property type="protein sequence ID" value="MFC6645614.1"/>
    <property type="molecule type" value="Genomic_DNA"/>
</dbReference>
<feature type="domain" description="TonB C-terminal" evidence="2">
    <location>
        <begin position="256"/>
        <end position="345"/>
    </location>
</feature>
<dbReference type="InterPro" id="IPR037682">
    <property type="entry name" value="TonB_C"/>
</dbReference>
<keyword evidence="1" id="KW-0732">Signal</keyword>